<feature type="compositionally biased region" description="Polar residues" evidence="4">
    <location>
        <begin position="60"/>
        <end position="70"/>
    </location>
</feature>
<feature type="compositionally biased region" description="Polar residues" evidence="4">
    <location>
        <begin position="1"/>
        <end position="10"/>
    </location>
</feature>
<dbReference type="Proteomes" id="UP000803884">
    <property type="component" value="Unassembled WGS sequence"/>
</dbReference>
<dbReference type="CDD" id="cd14688">
    <property type="entry name" value="bZIP_YAP"/>
    <property type="match status" value="1"/>
</dbReference>
<feature type="region of interest" description="Disordered" evidence="4">
    <location>
        <begin position="241"/>
        <end position="260"/>
    </location>
</feature>
<evidence type="ECO:0000313" key="7">
    <source>
        <dbReference type="Proteomes" id="UP000803884"/>
    </source>
</evidence>
<dbReference type="GO" id="GO:0000976">
    <property type="term" value="F:transcription cis-regulatory region binding"/>
    <property type="evidence" value="ECO:0007669"/>
    <property type="project" value="InterPro"/>
</dbReference>
<feature type="domain" description="BZIP" evidence="5">
    <location>
        <begin position="123"/>
        <end position="138"/>
    </location>
</feature>
<comment type="subcellular location">
    <subcellularLocation>
        <location evidence="1">Nucleus</location>
    </subcellularLocation>
</comment>
<dbReference type="PANTHER" id="PTHR40621:SF6">
    <property type="entry name" value="AP-1-LIKE TRANSCRIPTION FACTOR YAP1-RELATED"/>
    <property type="match status" value="1"/>
</dbReference>
<dbReference type="PANTHER" id="PTHR40621">
    <property type="entry name" value="TRANSCRIPTION FACTOR KAPC-RELATED"/>
    <property type="match status" value="1"/>
</dbReference>
<comment type="caution">
    <text evidence="6">The sequence shown here is derived from an EMBL/GenBank/DDBJ whole genome shotgun (WGS) entry which is preliminary data.</text>
</comment>
<feature type="coiled-coil region" evidence="3">
    <location>
        <begin position="143"/>
        <end position="202"/>
    </location>
</feature>
<protein>
    <recommendedName>
        <fullName evidence="5">BZIP domain-containing protein</fullName>
    </recommendedName>
</protein>
<dbReference type="AlphaFoldDB" id="A0AB34KXQ3"/>
<dbReference type="GeneID" id="96002960"/>
<keyword evidence="2" id="KW-0539">Nucleus</keyword>
<dbReference type="RefSeq" id="XP_069232934.1">
    <property type="nucleotide sequence ID" value="XM_069370122.1"/>
</dbReference>
<accession>A0AB34KXQ3</accession>
<dbReference type="SUPFAM" id="SSF57959">
    <property type="entry name" value="Leucine zipper domain"/>
    <property type="match status" value="1"/>
</dbReference>
<gene>
    <name evidence="6" type="ORF">WHR41_01516</name>
</gene>
<evidence type="ECO:0000256" key="3">
    <source>
        <dbReference type="SAM" id="Coils"/>
    </source>
</evidence>
<evidence type="ECO:0000313" key="6">
    <source>
        <dbReference type="EMBL" id="KAL1589829.1"/>
    </source>
</evidence>
<feature type="compositionally biased region" description="Basic and acidic residues" evidence="4">
    <location>
        <begin position="24"/>
        <end position="38"/>
    </location>
</feature>
<dbReference type="GO" id="GO:0001228">
    <property type="term" value="F:DNA-binding transcription activator activity, RNA polymerase II-specific"/>
    <property type="evidence" value="ECO:0007669"/>
    <property type="project" value="TreeGrafter"/>
</dbReference>
<keyword evidence="3" id="KW-0175">Coiled coil</keyword>
<keyword evidence="7" id="KW-1185">Reference proteome</keyword>
<feature type="region of interest" description="Disordered" evidence="4">
    <location>
        <begin position="1"/>
        <end position="143"/>
    </location>
</feature>
<dbReference type="Gene3D" id="1.20.5.170">
    <property type="match status" value="1"/>
</dbReference>
<proteinExistence type="predicted"/>
<dbReference type="InterPro" id="IPR046347">
    <property type="entry name" value="bZIP_sf"/>
</dbReference>
<dbReference type="GO" id="GO:0090575">
    <property type="term" value="C:RNA polymerase II transcription regulator complex"/>
    <property type="evidence" value="ECO:0007669"/>
    <property type="project" value="TreeGrafter"/>
</dbReference>
<dbReference type="EMBL" id="JAAQHG020000004">
    <property type="protein sequence ID" value="KAL1589829.1"/>
    <property type="molecule type" value="Genomic_DNA"/>
</dbReference>
<feature type="region of interest" description="Disordered" evidence="4">
    <location>
        <begin position="354"/>
        <end position="380"/>
    </location>
</feature>
<dbReference type="InterPro" id="IPR004827">
    <property type="entry name" value="bZIP"/>
</dbReference>
<reference evidence="6 7" key="1">
    <citation type="journal article" date="2020" name="Microbiol. Resour. Announc.">
        <title>Draft Genome Sequence of a Cladosporium Species Isolated from the Mesophotic Ascidian Didemnum maculosum.</title>
        <authorList>
            <person name="Gioti A."/>
            <person name="Siaperas R."/>
            <person name="Nikolaivits E."/>
            <person name="Le Goff G."/>
            <person name="Ouazzani J."/>
            <person name="Kotoulas G."/>
            <person name="Topakas E."/>
        </authorList>
    </citation>
    <scope>NUCLEOTIDE SEQUENCE [LARGE SCALE GENOMIC DNA]</scope>
    <source>
        <strain evidence="6 7">TM138-S3</strain>
    </source>
</reference>
<evidence type="ECO:0000256" key="4">
    <source>
        <dbReference type="SAM" id="MobiDB-lite"/>
    </source>
</evidence>
<dbReference type="InterPro" id="IPR050936">
    <property type="entry name" value="AP-1-like"/>
</dbReference>
<organism evidence="6 7">
    <name type="scientific">Cladosporium halotolerans</name>
    <dbReference type="NCBI Taxonomy" id="1052096"/>
    <lineage>
        <taxon>Eukaryota</taxon>
        <taxon>Fungi</taxon>
        <taxon>Dikarya</taxon>
        <taxon>Ascomycota</taxon>
        <taxon>Pezizomycotina</taxon>
        <taxon>Dothideomycetes</taxon>
        <taxon>Dothideomycetidae</taxon>
        <taxon>Cladosporiales</taxon>
        <taxon>Cladosporiaceae</taxon>
        <taxon>Cladosporium</taxon>
    </lineage>
</organism>
<evidence type="ECO:0000259" key="5">
    <source>
        <dbReference type="PROSITE" id="PS00036"/>
    </source>
</evidence>
<evidence type="ECO:0000256" key="1">
    <source>
        <dbReference type="ARBA" id="ARBA00004123"/>
    </source>
</evidence>
<feature type="compositionally biased region" description="Polar residues" evidence="4">
    <location>
        <begin position="243"/>
        <end position="253"/>
    </location>
</feature>
<dbReference type="PROSITE" id="PS00036">
    <property type="entry name" value="BZIP_BASIC"/>
    <property type="match status" value="1"/>
</dbReference>
<feature type="region of interest" description="Disordered" evidence="4">
    <location>
        <begin position="436"/>
        <end position="464"/>
    </location>
</feature>
<sequence length="464" mass="50444">MATATLTISPASPADIKPAVPHLTARDSVRPSIEHDGRQPLQYGNTGPGQPDYGHRSSEDNAAQYTSPPNNKVALPPLSQQQPLPPQPASLAPAMGPLSSQVIVPARPKPGRKPLPQEDAVDRRRVQNRMAQRNFRDKRAQRVSELTVDNDRLRREMEAMTRKHENQLENQRQEYNSLKRKVSDLEKDLDAAVKRAEDAENKLHSVDSLKRFKEAGFPNPVLQTTTTSAALPSIATNWRGPASSYTQSDNPSIMTPPDEGWPETDMTNFWTSRNADRNQPKPNEDNNAQWLGSGMDIDRDDNDGCGFCTDESNCSCLQSKKAEPVAIAPGGCDACIRDPARAEACRALAAKTEFSPLPTGGSEQRNDSMAPPPPPSGSTRLMSCSKFIDRVETQGPGLRVPSISELFGGLARQTIHSYPSSSGAGAGYDVNEQEAAQVLQSMSRRPSSARLQGRDAAPAQAQAP</sequence>
<evidence type="ECO:0000256" key="2">
    <source>
        <dbReference type="ARBA" id="ARBA00023242"/>
    </source>
</evidence>
<feature type="compositionally biased region" description="Polar residues" evidence="4">
    <location>
        <begin position="438"/>
        <end position="450"/>
    </location>
</feature>
<name>A0AB34KXQ3_9PEZI</name>